<dbReference type="Gene3D" id="1.25.40.10">
    <property type="entry name" value="Tetratricopeptide repeat domain"/>
    <property type="match status" value="5"/>
</dbReference>
<feature type="repeat" description="PPR" evidence="2">
    <location>
        <begin position="350"/>
        <end position="384"/>
    </location>
</feature>
<evidence type="ECO:0000256" key="1">
    <source>
        <dbReference type="ARBA" id="ARBA00022737"/>
    </source>
</evidence>
<feature type="repeat" description="PPR" evidence="2">
    <location>
        <begin position="187"/>
        <end position="221"/>
    </location>
</feature>
<organism evidence="4 5">
    <name type="scientific">Aristolochia fimbriata</name>
    <name type="common">White veined hardy Dutchman's pipe vine</name>
    <dbReference type="NCBI Taxonomy" id="158543"/>
    <lineage>
        <taxon>Eukaryota</taxon>
        <taxon>Viridiplantae</taxon>
        <taxon>Streptophyta</taxon>
        <taxon>Embryophyta</taxon>
        <taxon>Tracheophyta</taxon>
        <taxon>Spermatophyta</taxon>
        <taxon>Magnoliopsida</taxon>
        <taxon>Magnoliidae</taxon>
        <taxon>Piperales</taxon>
        <taxon>Aristolochiaceae</taxon>
        <taxon>Aristolochia</taxon>
    </lineage>
</organism>
<comment type="caution">
    <text evidence="4">The sequence shown here is derived from an EMBL/GenBank/DDBJ whole genome shotgun (WGS) entry which is preliminary data.</text>
</comment>
<dbReference type="InterPro" id="IPR046848">
    <property type="entry name" value="E_motif"/>
</dbReference>
<dbReference type="PANTHER" id="PTHR47926">
    <property type="entry name" value="PENTATRICOPEPTIDE REPEAT-CONTAINING PROTEIN"/>
    <property type="match status" value="1"/>
</dbReference>
<sequence>MKVLLPASLRSSAKRNSITINFSVLETLLRECRSLEQFSQLHSHMIVSGFINDIYAASRLLKFSTSTHIVGVDYSRSILNQIENPSGFIWNTMMRAYVGNNSPQETIFLYKAMLKENYAPDIYTFPIVVQACSLRFSVEEGGQIHNHALRMGFDSDVYVQNTLINMYAVCRRLTDARQIFSSGRVLDSVSWNSILAGYVQAGDVEEAMKIYCTMPEPNIITSNSMIVLFGRSGRVGDACRVFNEMIHKDFVSWSAMISCYEQNEMFRDALTIFTHMNVEGVDMDEIVMISVLSACSHLLVIKEGNIVHGLIIRLGFESYVNLQNALIHMYASYGDITAAQKIFGKSRHLDEVSWNSMITGYLKCGLLEDAKGLFDAMPKKDVVSWSAMISGYAQLDRFSETLALFHEMLLTETKPDEITLVSVITACTHLFALEQGKWMHAYIRKNCVKINVILGTTLVDMYMKCGCVENALEVFKGMEEKGVSTWNATIVGLAMNGFVKESLEVFSDMKKCGVEPNDITFVGVLGACRHVGLVNEGLQHFDSMKHIYNIEPNVKHYGCMVDLLGRAGLLREAEELIGRMPMKPDVATWGALLGACKKFGDSEMGVRVGRRLIELEPQHDGFHVLLANIYASKGRWDDATEIWGMMKQNRIKKTPGCSMIEVEGVVHEFTAGDRTHPLTEDIDNMLIEIAQRLKMAGYEPRIDEVAFDIEKEEKETNLNRHSERLAIAFGLISTSPPMPIRILKNLRICIDCHTAAKFISRTFGREIVVRDRHRFHYFKDGLCSCADYW</sequence>
<feature type="repeat" description="PPR" evidence="2">
    <location>
        <begin position="86"/>
        <end position="120"/>
    </location>
</feature>
<dbReference type="InterPro" id="IPR046960">
    <property type="entry name" value="PPR_At4g14850-like_plant"/>
</dbReference>
<dbReference type="FunFam" id="1.25.40.10:FF:000348">
    <property type="entry name" value="Pentatricopeptide repeat-containing protein chloroplastic"/>
    <property type="match status" value="1"/>
</dbReference>
<reference evidence="4 5" key="1">
    <citation type="submission" date="2021-07" db="EMBL/GenBank/DDBJ databases">
        <title>The Aristolochia fimbriata genome: insights into angiosperm evolution, floral development and chemical biosynthesis.</title>
        <authorList>
            <person name="Jiao Y."/>
        </authorList>
    </citation>
    <scope>NUCLEOTIDE SEQUENCE [LARGE SCALE GENOMIC DNA]</scope>
    <source>
        <strain evidence="4">IBCAS-2021</strain>
        <tissue evidence="4">Leaf</tissue>
    </source>
</reference>
<dbReference type="FunFam" id="1.25.40.10:FF:000184">
    <property type="entry name" value="Pentatricopeptide repeat-containing protein, chloroplastic"/>
    <property type="match status" value="1"/>
</dbReference>
<feature type="domain" description="DYW" evidence="3">
    <location>
        <begin position="697"/>
        <end position="789"/>
    </location>
</feature>
<evidence type="ECO:0000313" key="5">
    <source>
        <dbReference type="Proteomes" id="UP000825729"/>
    </source>
</evidence>
<dbReference type="Pfam" id="PF13041">
    <property type="entry name" value="PPR_2"/>
    <property type="match status" value="3"/>
</dbReference>
<dbReference type="InterPro" id="IPR046849">
    <property type="entry name" value="E2_motif"/>
</dbReference>
<dbReference type="PANTHER" id="PTHR47926:SF436">
    <property type="entry name" value="PENTATRICOPEPTIDE REPEAT-CONTAINING PROTEIN ELI1, CHLOROPLASTIC-LIKE ISOFORM X2"/>
    <property type="match status" value="1"/>
</dbReference>
<dbReference type="Pfam" id="PF20431">
    <property type="entry name" value="E_motif"/>
    <property type="match status" value="1"/>
</dbReference>
<feature type="repeat" description="PPR" evidence="2">
    <location>
        <begin position="249"/>
        <end position="283"/>
    </location>
</feature>
<evidence type="ECO:0000313" key="4">
    <source>
        <dbReference type="EMBL" id="KAG9451117.1"/>
    </source>
</evidence>
<dbReference type="Pfam" id="PF01535">
    <property type="entry name" value="PPR"/>
    <property type="match status" value="4"/>
</dbReference>
<dbReference type="FunFam" id="1.25.40.10:FF:000470">
    <property type="entry name" value="Pentatricopeptide repeat-containing protein At5g66520"/>
    <property type="match status" value="1"/>
</dbReference>
<keyword evidence="5" id="KW-1185">Reference proteome</keyword>
<accession>A0AAV7EQI4</accession>
<dbReference type="Pfam" id="PF14432">
    <property type="entry name" value="DYW_deaminase"/>
    <property type="match status" value="1"/>
</dbReference>
<proteinExistence type="predicted"/>
<dbReference type="PROSITE" id="PS51375">
    <property type="entry name" value="PPR"/>
    <property type="match status" value="5"/>
</dbReference>
<feature type="repeat" description="PPR" evidence="2">
    <location>
        <begin position="482"/>
        <end position="516"/>
    </location>
</feature>
<dbReference type="GO" id="GO:0008270">
    <property type="term" value="F:zinc ion binding"/>
    <property type="evidence" value="ECO:0007669"/>
    <property type="project" value="InterPro"/>
</dbReference>
<dbReference type="EMBL" id="JAINDJ010000004">
    <property type="protein sequence ID" value="KAG9451117.1"/>
    <property type="molecule type" value="Genomic_DNA"/>
</dbReference>
<dbReference type="GO" id="GO:0003723">
    <property type="term" value="F:RNA binding"/>
    <property type="evidence" value="ECO:0007669"/>
    <property type="project" value="InterPro"/>
</dbReference>
<evidence type="ECO:0000256" key="2">
    <source>
        <dbReference type="PROSITE-ProRule" id="PRU00708"/>
    </source>
</evidence>
<dbReference type="Proteomes" id="UP000825729">
    <property type="component" value="Unassembled WGS sequence"/>
</dbReference>
<dbReference type="InterPro" id="IPR011990">
    <property type="entry name" value="TPR-like_helical_dom_sf"/>
</dbReference>
<name>A0AAV7EQI4_ARIFI</name>
<keyword evidence="1" id="KW-0677">Repeat</keyword>
<gene>
    <name evidence="4" type="ORF">H6P81_011082</name>
</gene>
<dbReference type="SUPFAM" id="SSF48452">
    <property type="entry name" value="TPR-like"/>
    <property type="match status" value="1"/>
</dbReference>
<dbReference type="Pfam" id="PF20430">
    <property type="entry name" value="Eplus_motif"/>
    <property type="match status" value="1"/>
</dbReference>
<protein>
    <recommendedName>
        <fullName evidence="3">DYW domain-containing protein</fullName>
    </recommendedName>
</protein>
<dbReference type="InterPro" id="IPR002885">
    <property type="entry name" value="PPR_rpt"/>
</dbReference>
<dbReference type="NCBIfam" id="TIGR00756">
    <property type="entry name" value="PPR"/>
    <property type="match status" value="8"/>
</dbReference>
<dbReference type="AlphaFoldDB" id="A0AAV7EQI4"/>
<evidence type="ECO:0000259" key="3">
    <source>
        <dbReference type="Pfam" id="PF14432"/>
    </source>
</evidence>
<dbReference type="InterPro" id="IPR032867">
    <property type="entry name" value="DYW_dom"/>
</dbReference>
<dbReference type="GO" id="GO:0009451">
    <property type="term" value="P:RNA modification"/>
    <property type="evidence" value="ECO:0007669"/>
    <property type="project" value="InterPro"/>
</dbReference>